<sequence>MTNVDTKPSNVEANALQGSLNILIADDHRLLGEAVANLLRAGAGFYVKTAETYDETVKAINSDTVFDIVLLDLKMPGMVGLDSVKAIVERSSPARVVLFTGQIDRHFLNSALDIGVRGLIPKTMPLQSLTSVIQLINSGQVFVPMQELNAAGESSAGTDAKLSEKELFVLRLAADGMTNKEIARDMGATEVTVKMHMRSICKKLGARNRAHAAIISRELALF</sequence>
<dbReference type="InterPro" id="IPR000792">
    <property type="entry name" value="Tscrpt_reg_LuxR_C"/>
</dbReference>
<dbReference type="PROSITE" id="PS50110">
    <property type="entry name" value="RESPONSE_REGULATORY"/>
    <property type="match status" value="1"/>
</dbReference>
<dbReference type="RefSeq" id="WP_245897816.1">
    <property type="nucleotide sequence ID" value="NZ_OMOJ01000003.1"/>
</dbReference>
<dbReference type="PRINTS" id="PR00038">
    <property type="entry name" value="HTHLUXR"/>
</dbReference>
<evidence type="ECO:0000313" key="6">
    <source>
        <dbReference type="EMBL" id="SPF80054.1"/>
    </source>
</evidence>
<dbReference type="AlphaFoldDB" id="A0A2R8AVX8"/>
<feature type="modified residue" description="4-aspartylphosphate" evidence="3">
    <location>
        <position position="72"/>
    </location>
</feature>
<dbReference type="SMART" id="SM00448">
    <property type="entry name" value="REC"/>
    <property type="match status" value="1"/>
</dbReference>
<dbReference type="SUPFAM" id="SSF46894">
    <property type="entry name" value="C-terminal effector domain of the bipartite response regulators"/>
    <property type="match status" value="1"/>
</dbReference>
<name>A0A2R8AVX8_9RHOB</name>
<dbReference type="GO" id="GO:0006355">
    <property type="term" value="P:regulation of DNA-templated transcription"/>
    <property type="evidence" value="ECO:0007669"/>
    <property type="project" value="InterPro"/>
</dbReference>
<dbReference type="Proteomes" id="UP000244904">
    <property type="component" value="Unassembled WGS sequence"/>
</dbReference>
<evidence type="ECO:0000256" key="2">
    <source>
        <dbReference type="ARBA" id="ARBA00023125"/>
    </source>
</evidence>
<reference evidence="7" key="1">
    <citation type="submission" date="2018-03" db="EMBL/GenBank/DDBJ databases">
        <authorList>
            <person name="Rodrigo-Torres L."/>
            <person name="Arahal R. D."/>
            <person name="Lucena T."/>
        </authorList>
    </citation>
    <scope>NUCLEOTIDE SEQUENCE [LARGE SCALE GENOMIC DNA]</scope>
    <source>
        <strain evidence="7">CECT 8871</strain>
    </source>
</reference>
<keyword evidence="2" id="KW-0238">DNA-binding</keyword>
<dbReference type="GO" id="GO:0000160">
    <property type="term" value="P:phosphorelay signal transduction system"/>
    <property type="evidence" value="ECO:0007669"/>
    <property type="project" value="InterPro"/>
</dbReference>
<accession>A0A2R8AVX8</accession>
<proteinExistence type="predicted"/>
<dbReference type="InterPro" id="IPR016032">
    <property type="entry name" value="Sig_transdc_resp-reg_C-effctor"/>
</dbReference>
<evidence type="ECO:0000256" key="3">
    <source>
        <dbReference type="PROSITE-ProRule" id="PRU00169"/>
    </source>
</evidence>
<keyword evidence="1 3" id="KW-0597">Phosphoprotein</keyword>
<dbReference type="PANTHER" id="PTHR45566:SF2">
    <property type="entry name" value="NARL SUBFAMILY"/>
    <property type="match status" value="1"/>
</dbReference>
<evidence type="ECO:0000256" key="1">
    <source>
        <dbReference type="ARBA" id="ARBA00022553"/>
    </source>
</evidence>
<gene>
    <name evidence="6" type="primary">degU_2</name>
    <name evidence="6" type="ORF">PRI8871_01856</name>
</gene>
<feature type="domain" description="HTH luxR-type" evidence="4">
    <location>
        <begin position="155"/>
        <end position="220"/>
    </location>
</feature>
<dbReference type="SUPFAM" id="SSF52172">
    <property type="entry name" value="CheY-like"/>
    <property type="match status" value="1"/>
</dbReference>
<dbReference type="Gene3D" id="1.10.10.10">
    <property type="entry name" value="Winged helix-like DNA-binding domain superfamily/Winged helix DNA-binding domain"/>
    <property type="match status" value="1"/>
</dbReference>
<dbReference type="InterPro" id="IPR001789">
    <property type="entry name" value="Sig_transdc_resp-reg_receiver"/>
</dbReference>
<evidence type="ECO:0000259" key="5">
    <source>
        <dbReference type="PROSITE" id="PS50110"/>
    </source>
</evidence>
<organism evidence="6 7">
    <name type="scientific">Pseudoprimorskyibacter insulae</name>
    <dbReference type="NCBI Taxonomy" id="1695997"/>
    <lineage>
        <taxon>Bacteria</taxon>
        <taxon>Pseudomonadati</taxon>
        <taxon>Pseudomonadota</taxon>
        <taxon>Alphaproteobacteria</taxon>
        <taxon>Rhodobacterales</taxon>
        <taxon>Paracoccaceae</taxon>
        <taxon>Pseudoprimorskyibacter</taxon>
    </lineage>
</organism>
<dbReference type="InterPro" id="IPR051015">
    <property type="entry name" value="EvgA-like"/>
</dbReference>
<dbReference type="CDD" id="cd06170">
    <property type="entry name" value="LuxR_C_like"/>
    <property type="match status" value="1"/>
</dbReference>
<dbReference type="CDD" id="cd17535">
    <property type="entry name" value="REC_NarL-like"/>
    <property type="match status" value="1"/>
</dbReference>
<dbReference type="SMART" id="SM00421">
    <property type="entry name" value="HTH_LUXR"/>
    <property type="match status" value="1"/>
</dbReference>
<dbReference type="InterPro" id="IPR036388">
    <property type="entry name" value="WH-like_DNA-bd_sf"/>
</dbReference>
<dbReference type="Pfam" id="PF00196">
    <property type="entry name" value="GerE"/>
    <property type="match status" value="1"/>
</dbReference>
<dbReference type="PANTHER" id="PTHR45566">
    <property type="entry name" value="HTH-TYPE TRANSCRIPTIONAL REGULATOR YHJB-RELATED"/>
    <property type="match status" value="1"/>
</dbReference>
<evidence type="ECO:0000259" key="4">
    <source>
        <dbReference type="PROSITE" id="PS50043"/>
    </source>
</evidence>
<dbReference type="InterPro" id="IPR058245">
    <property type="entry name" value="NreC/VraR/RcsB-like_REC"/>
</dbReference>
<dbReference type="GO" id="GO:0003677">
    <property type="term" value="F:DNA binding"/>
    <property type="evidence" value="ECO:0007669"/>
    <property type="project" value="UniProtKB-KW"/>
</dbReference>
<dbReference type="InterPro" id="IPR011006">
    <property type="entry name" value="CheY-like_superfamily"/>
</dbReference>
<dbReference type="EMBL" id="OMOJ01000003">
    <property type="protein sequence ID" value="SPF80054.1"/>
    <property type="molecule type" value="Genomic_DNA"/>
</dbReference>
<evidence type="ECO:0000313" key="7">
    <source>
        <dbReference type="Proteomes" id="UP000244904"/>
    </source>
</evidence>
<dbReference type="Pfam" id="PF00072">
    <property type="entry name" value="Response_reg"/>
    <property type="match status" value="1"/>
</dbReference>
<protein>
    <submittedName>
        <fullName evidence="6">Transcriptional regulatory protein DegU</fullName>
    </submittedName>
</protein>
<dbReference type="Gene3D" id="3.40.50.2300">
    <property type="match status" value="1"/>
</dbReference>
<dbReference type="PROSITE" id="PS50043">
    <property type="entry name" value="HTH_LUXR_2"/>
    <property type="match status" value="1"/>
</dbReference>
<keyword evidence="7" id="KW-1185">Reference proteome</keyword>
<feature type="domain" description="Response regulatory" evidence="5">
    <location>
        <begin position="21"/>
        <end position="137"/>
    </location>
</feature>